<evidence type="ECO:0000313" key="1">
    <source>
        <dbReference type="EMBL" id="TCS39392.1"/>
    </source>
</evidence>
<name>A0A4R3I1I0_PAULE</name>
<dbReference type="Pfam" id="PF14518">
    <property type="entry name" value="Haem_oxygenas_2"/>
    <property type="match status" value="1"/>
</dbReference>
<organism evidence="1 2">
    <name type="scientific">Paucimonas lemoignei</name>
    <name type="common">Pseudomonas lemoignei</name>
    <dbReference type="NCBI Taxonomy" id="29443"/>
    <lineage>
        <taxon>Bacteria</taxon>
        <taxon>Pseudomonadati</taxon>
        <taxon>Pseudomonadota</taxon>
        <taxon>Betaproteobacteria</taxon>
        <taxon>Burkholderiales</taxon>
        <taxon>Burkholderiaceae</taxon>
        <taxon>Paucimonas</taxon>
    </lineage>
</organism>
<comment type="caution">
    <text evidence="1">The sequence shown here is derived from an EMBL/GenBank/DDBJ whole genome shotgun (WGS) entry which is preliminary data.</text>
</comment>
<proteinExistence type="predicted"/>
<dbReference type="InterPro" id="IPR016084">
    <property type="entry name" value="Haem_Oase-like_multi-hlx"/>
</dbReference>
<keyword evidence="2" id="KW-1185">Reference proteome</keyword>
<dbReference type="Proteomes" id="UP000295382">
    <property type="component" value="Unassembled WGS sequence"/>
</dbReference>
<accession>A0A4R3I1I0</accession>
<reference evidence="1 2" key="1">
    <citation type="submission" date="2019-03" db="EMBL/GenBank/DDBJ databases">
        <title>Genomic Encyclopedia of Type Strains, Phase IV (KMG-IV): sequencing the most valuable type-strain genomes for metagenomic binning, comparative biology and taxonomic classification.</title>
        <authorList>
            <person name="Goeker M."/>
        </authorList>
    </citation>
    <scope>NUCLEOTIDE SEQUENCE [LARGE SCALE GENOMIC DNA]</scope>
    <source>
        <strain evidence="1 2">DSM 7445</strain>
    </source>
</reference>
<sequence length="509" mass="57473">MNLTIDTTEAISSPRLHTISGNRQLGHAVVKALYNDLMQQNKLSGEDDATGLLQRSHLFLEEQLKRASALACDLPAAIELLPEWMEQNSAKVGQQYRSYLAFRKAGGSRQYFANKSHAQYFLNAVAPTKLVDGAWLYGLLQRWNDARFATLIRIYLEELGEGLPDKNHVVLYRKLLSSHGCERWNALDDAYFVQGAIQLALAHHAADFLPEVIGFNLGYEQLPLHLLITSYELDELGIDPYYFTLHVTVDNAATGHANKALQSVMNAMPQVADRRDFYRRMINGYKLNLLGIDTISAIRSFDLERELLTVLGSKAAVGAHLHSDYCRVGGRTVNDWLSAPGQLPAFLASLEQTGWIKRHQDPQNSRFWKLIQGERAAMFGVFNAYEQQLIHDWIGGDWITEKRAPEEGGPPRQLTFRAQQRLRGLLDQGRNAPPQGFPVRGVMRTHIRHQMPNDANDFNADLRELEQRLAASSSQEEMMTTLIELMSPETHHTAPGLMATRIFSRLFQA</sequence>
<dbReference type="RefSeq" id="WP_243656610.1">
    <property type="nucleotide sequence ID" value="NZ_SLZQ01000001.1"/>
</dbReference>
<gene>
    <name evidence="1" type="ORF">EDC30_101348</name>
</gene>
<dbReference type="AlphaFoldDB" id="A0A4R3I1I0"/>
<dbReference type="SMART" id="SM01236">
    <property type="entry name" value="Haem_oxygenase_2"/>
    <property type="match status" value="1"/>
</dbReference>
<dbReference type="Gene3D" id="1.20.910.10">
    <property type="entry name" value="Heme oxygenase-like"/>
    <property type="match status" value="1"/>
</dbReference>
<protein>
    <submittedName>
        <fullName evidence="1">Heme oxygenase-like protein</fullName>
    </submittedName>
</protein>
<dbReference type="EMBL" id="SLZQ01000001">
    <property type="protein sequence ID" value="TCS39392.1"/>
    <property type="molecule type" value="Genomic_DNA"/>
</dbReference>
<evidence type="ECO:0000313" key="2">
    <source>
        <dbReference type="Proteomes" id="UP000295382"/>
    </source>
</evidence>